<dbReference type="Proteomes" id="UP000054408">
    <property type="component" value="Unassembled WGS sequence"/>
</dbReference>
<dbReference type="GeneID" id="25562339"/>
<keyword evidence="3" id="KW-0326">Glycosidase</keyword>
<keyword evidence="2 5" id="KW-0378">Hydrolase</keyword>
<dbReference type="RefSeq" id="XP_013760526.1">
    <property type="nucleotide sequence ID" value="XM_013905072.1"/>
</dbReference>
<accession>A0A0L0D1J4</accession>
<dbReference type="GO" id="GO:0005829">
    <property type="term" value="C:cytosol"/>
    <property type="evidence" value="ECO:0007669"/>
    <property type="project" value="TreeGrafter"/>
</dbReference>
<dbReference type="OrthoDB" id="432381at2759"/>
<dbReference type="InterPro" id="IPR036452">
    <property type="entry name" value="Ribo_hydro-like"/>
</dbReference>
<dbReference type="OMA" id="MIVPTWG"/>
<dbReference type="GO" id="GO:0006152">
    <property type="term" value="P:purine nucleoside catabolic process"/>
    <property type="evidence" value="ECO:0007669"/>
    <property type="project" value="TreeGrafter"/>
</dbReference>
<dbReference type="InterPro" id="IPR001910">
    <property type="entry name" value="Inosine/uridine_hydrolase_dom"/>
</dbReference>
<proteinExistence type="inferred from homology"/>
<evidence type="ECO:0000313" key="5">
    <source>
        <dbReference type="EMBL" id="KNC46229.1"/>
    </source>
</evidence>
<feature type="domain" description="Inosine/uridine-preferring nucleoside hydrolase" evidence="4">
    <location>
        <begin position="1"/>
        <end position="288"/>
    </location>
</feature>
<dbReference type="SUPFAM" id="SSF53590">
    <property type="entry name" value="Nucleoside hydrolase"/>
    <property type="match status" value="1"/>
</dbReference>
<dbReference type="EMBL" id="GL349442">
    <property type="protein sequence ID" value="KNC46229.1"/>
    <property type="molecule type" value="Genomic_DNA"/>
</dbReference>
<comment type="similarity">
    <text evidence="1">Belongs to the IUNH family.</text>
</comment>
<dbReference type="PANTHER" id="PTHR12304:SF4">
    <property type="entry name" value="URIDINE NUCLEOSIDASE"/>
    <property type="match status" value="1"/>
</dbReference>
<evidence type="ECO:0000313" key="6">
    <source>
        <dbReference type="Proteomes" id="UP000054408"/>
    </source>
</evidence>
<evidence type="ECO:0000256" key="2">
    <source>
        <dbReference type="ARBA" id="ARBA00022801"/>
    </source>
</evidence>
<dbReference type="GO" id="GO:0008477">
    <property type="term" value="F:purine nucleosidase activity"/>
    <property type="evidence" value="ECO:0007669"/>
    <property type="project" value="TreeGrafter"/>
</dbReference>
<evidence type="ECO:0000256" key="3">
    <source>
        <dbReference type="ARBA" id="ARBA00023295"/>
    </source>
</evidence>
<organism evidence="5 6">
    <name type="scientific">Thecamonas trahens ATCC 50062</name>
    <dbReference type="NCBI Taxonomy" id="461836"/>
    <lineage>
        <taxon>Eukaryota</taxon>
        <taxon>Apusozoa</taxon>
        <taxon>Apusomonadida</taxon>
        <taxon>Apusomonadidae</taxon>
        <taxon>Thecamonas</taxon>
    </lineage>
</organism>
<dbReference type="Pfam" id="PF01156">
    <property type="entry name" value="IU_nuc_hydro"/>
    <property type="match status" value="1"/>
</dbReference>
<protein>
    <submittedName>
        <fullName evidence="5">Inosine-uridine nucleoside N-ribohydrolase</fullName>
    </submittedName>
</protein>
<evidence type="ECO:0000259" key="4">
    <source>
        <dbReference type="Pfam" id="PF01156"/>
    </source>
</evidence>
<keyword evidence="6" id="KW-1185">Reference proteome</keyword>
<name>A0A0L0D1J4_THETB</name>
<dbReference type="AlphaFoldDB" id="A0A0L0D1J4"/>
<dbReference type="InterPro" id="IPR023186">
    <property type="entry name" value="IUNH"/>
</dbReference>
<gene>
    <name evidence="5" type="ORF">AMSG_02680</name>
</gene>
<sequence length="302" mass="31447">MALALALASPSLEVVGVTIVMDNHSDVHLLAANAAKVMALCGRRDIPIYVGAEHPLAEEYHGHSGIHVHGQNGLGGTELDMTDAIVPSSEMTAAEYLVHATAGGDISLIALGPLTNVALAIQADPEFAARIPVFSLMGGTVDGVGNASPSGEANFINDPEAAAIVFDAPFPAVIMAGLNATRQVPLSDSFRAAIKATGSPVADFAHAASAGYIAALAEWNALSYVHDSTAVMALVRPDIFTSKLVAVRVETKGEITRGTSVADFSGIHWPGARKNVHVLMTVDTQAYYDHYVARIATYAAHS</sequence>
<dbReference type="PANTHER" id="PTHR12304">
    <property type="entry name" value="INOSINE-URIDINE PREFERRING NUCLEOSIDE HYDROLASE"/>
    <property type="match status" value="1"/>
</dbReference>
<dbReference type="eggNOG" id="KOG2938">
    <property type="taxonomic scope" value="Eukaryota"/>
</dbReference>
<reference evidence="5 6" key="1">
    <citation type="submission" date="2010-05" db="EMBL/GenBank/DDBJ databases">
        <title>The Genome Sequence of Thecamonas trahens ATCC 50062.</title>
        <authorList>
            <consortium name="The Broad Institute Genome Sequencing Platform"/>
            <person name="Russ C."/>
            <person name="Cuomo C."/>
            <person name="Shea T."/>
            <person name="Young S.K."/>
            <person name="Zeng Q."/>
            <person name="Koehrsen M."/>
            <person name="Haas B."/>
            <person name="Borodovsky M."/>
            <person name="Guigo R."/>
            <person name="Alvarado L."/>
            <person name="Berlin A."/>
            <person name="Bochicchio J."/>
            <person name="Borenstein D."/>
            <person name="Chapman S."/>
            <person name="Chen Z."/>
            <person name="Freedman E."/>
            <person name="Gellesch M."/>
            <person name="Goldberg J."/>
            <person name="Griggs A."/>
            <person name="Gujja S."/>
            <person name="Heilman E."/>
            <person name="Heiman D."/>
            <person name="Hepburn T."/>
            <person name="Howarth C."/>
            <person name="Jen D."/>
            <person name="Larson L."/>
            <person name="Mehta T."/>
            <person name="Park D."/>
            <person name="Pearson M."/>
            <person name="Roberts A."/>
            <person name="Saif S."/>
            <person name="Shenoy N."/>
            <person name="Sisk P."/>
            <person name="Stolte C."/>
            <person name="Sykes S."/>
            <person name="Thomson T."/>
            <person name="Walk T."/>
            <person name="White J."/>
            <person name="Yandava C."/>
            <person name="Burger G."/>
            <person name="Gray M.W."/>
            <person name="Holland P.W.H."/>
            <person name="King N."/>
            <person name="Lang F.B.F."/>
            <person name="Roger A.J."/>
            <person name="Ruiz-Trillo I."/>
            <person name="Lander E."/>
            <person name="Nusbaum C."/>
        </authorList>
    </citation>
    <scope>NUCLEOTIDE SEQUENCE [LARGE SCALE GENOMIC DNA]</scope>
    <source>
        <strain evidence="5 6">ATCC 50062</strain>
    </source>
</reference>
<dbReference type="STRING" id="461836.A0A0L0D1J4"/>
<evidence type="ECO:0000256" key="1">
    <source>
        <dbReference type="ARBA" id="ARBA00009176"/>
    </source>
</evidence>
<dbReference type="Gene3D" id="3.90.245.10">
    <property type="entry name" value="Ribonucleoside hydrolase-like"/>
    <property type="match status" value="1"/>
</dbReference>